<dbReference type="EMBL" id="LBQB01000002">
    <property type="protein sequence ID" value="KKP70016.1"/>
    <property type="molecule type" value="Genomic_DNA"/>
</dbReference>
<organism evidence="1 2">
    <name type="scientific">candidate division CPR3 bacterium GW2011_GWF2_35_18</name>
    <dbReference type="NCBI Taxonomy" id="1618350"/>
    <lineage>
        <taxon>Bacteria</taxon>
        <taxon>Bacteria division CPR3</taxon>
    </lineage>
</organism>
<gene>
    <name evidence="1" type="ORF">UR67_C0002G0136</name>
</gene>
<proteinExistence type="predicted"/>
<protein>
    <submittedName>
        <fullName evidence="1">Uncharacterized protein</fullName>
    </submittedName>
</protein>
<dbReference type="STRING" id="1618350.UR67_C0002G0136"/>
<comment type="caution">
    <text evidence="1">The sequence shown here is derived from an EMBL/GenBank/DDBJ whole genome shotgun (WGS) entry which is preliminary data.</text>
</comment>
<evidence type="ECO:0000313" key="1">
    <source>
        <dbReference type="EMBL" id="KKP70016.1"/>
    </source>
</evidence>
<reference evidence="1 2" key="1">
    <citation type="journal article" date="2015" name="Nature">
        <title>rRNA introns, odd ribosomes, and small enigmatic genomes across a large radiation of phyla.</title>
        <authorList>
            <person name="Brown C.T."/>
            <person name="Hug L.A."/>
            <person name="Thomas B.C."/>
            <person name="Sharon I."/>
            <person name="Castelle C.J."/>
            <person name="Singh A."/>
            <person name="Wilkins M.J."/>
            <person name="Williams K.H."/>
            <person name="Banfield J.F."/>
        </authorList>
    </citation>
    <scope>NUCLEOTIDE SEQUENCE [LARGE SCALE GENOMIC DNA]</scope>
</reference>
<accession>A0A0G0C1P4</accession>
<evidence type="ECO:0000313" key="2">
    <source>
        <dbReference type="Proteomes" id="UP000034581"/>
    </source>
</evidence>
<dbReference type="AlphaFoldDB" id="A0A0G0C1P4"/>
<sequence length="110" mass="12575">MSDLKSKDELKSYFRKYSIKKIQLLNEISKGLSTTFGLKETIKMDVKPLGGQISSLVRTQIDGEPLIQPVARDEKYGIIWKSNDRIASKETINQATSEILKEVNEWQKSK</sequence>
<dbReference type="Proteomes" id="UP000034581">
    <property type="component" value="Unassembled WGS sequence"/>
</dbReference>
<name>A0A0G0C1P4_UNCC3</name>